<keyword evidence="1" id="KW-0732">Signal</keyword>
<feature type="chain" id="PRO_5045537169" evidence="1">
    <location>
        <begin position="22"/>
        <end position="181"/>
    </location>
</feature>
<protein>
    <submittedName>
        <fullName evidence="3">DUF4468 domain-containing protein</fullName>
    </submittedName>
</protein>
<dbReference type="RefSeq" id="WP_381527969.1">
    <property type="nucleotide sequence ID" value="NZ_JBHULN010000027.1"/>
</dbReference>
<organism evidence="3 4">
    <name type="scientific">Spirosoma soli</name>
    <dbReference type="NCBI Taxonomy" id="1770529"/>
    <lineage>
        <taxon>Bacteria</taxon>
        <taxon>Pseudomonadati</taxon>
        <taxon>Bacteroidota</taxon>
        <taxon>Cytophagia</taxon>
        <taxon>Cytophagales</taxon>
        <taxon>Cytophagaceae</taxon>
        <taxon>Spirosoma</taxon>
    </lineage>
</organism>
<gene>
    <name evidence="3" type="ORF">ACFSUS_27205</name>
</gene>
<evidence type="ECO:0000313" key="3">
    <source>
        <dbReference type="EMBL" id="MFD2574353.1"/>
    </source>
</evidence>
<dbReference type="Gene3D" id="3.30.530.80">
    <property type="match status" value="1"/>
</dbReference>
<proteinExistence type="predicted"/>
<dbReference type="Proteomes" id="UP001597469">
    <property type="component" value="Unassembled WGS sequence"/>
</dbReference>
<feature type="signal peptide" evidence="1">
    <location>
        <begin position="1"/>
        <end position="21"/>
    </location>
</feature>
<keyword evidence="4" id="KW-1185">Reference proteome</keyword>
<evidence type="ECO:0000259" key="2">
    <source>
        <dbReference type="Pfam" id="PF14730"/>
    </source>
</evidence>
<feature type="domain" description="DUF4468" evidence="2">
    <location>
        <begin position="45"/>
        <end position="130"/>
    </location>
</feature>
<reference evidence="4" key="1">
    <citation type="journal article" date="2019" name="Int. J. Syst. Evol. Microbiol.">
        <title>The Global Catalogue of Microorganisms (GCM) 10K type strain sequencing project: providing services to taxonomists for standard genome sequencing and annotation.</title>
        <authorList>
            <consortium name="The Broad Institute Genomics Platform"/>
            <consortium name="The Broad Institute Genome Sequencing Center for Infectious Disease"/>
            <person name="Wu L."/>
            <person name="Ma J."/>
        </authorList>
    </citation>
    <scope>NUCLEOTIDE SEQUENCE [LARGE SCALE GENOMIC DNA]</scope>
    <source>
        <strain evidence="4">KCTC 42805</strain>
    </source>
</reference>
<dbReference type="InterPro" id="IPR027823">
    <property type="entry name" value="DUF4468"/>
</dbReference>
<comment type="caution">
    <text evidence="3">The sequence shown here is derived from an EMBL/GenBank/DDBJ whole genome shotgun (WGS) entry which is preliminary data.</text>
</comment>
<name>A0ABW5MB99_9BACT</name>
<dbReference type="Pfam" id="PF14730">
    <property type="entry name" value="DUF4468"/>
    <property type="match status" value="1"/>
</dbReference>
<sequence>MKTLRTTLAVTGLLLYTFALAETPRIVSTTKTSTMQTITPSIDSYSEVVDCGSVSQGELFRRARLWLVQTSATEPLALSDQQTGDLAGRFKSVVTIPRSESSAGGVFRFRYTLLIECANRKYRATIVRIEPEENSTTQPVSLETYCQKAEKSTPGICAELDKQLKGVLASLHQAVTEYKPF</sequence>
<dbReference type="EMBL" id="JBHULN010000027">
    <property type="protein sequence ID" value="MFD2574353.1"/>
    <property type="molecule type" value="Genomic_DNA"/>
</dbReference>
<accession>A0ABW5MB99</accession>
<evidence type="ECO:0000256" key="1">
    <source>
        <dbReference type="SAM" id="SignalP"/>
    </source>
</evidence>
<evidence type="ECO:0000313" key="4">
    <source>
        <dbReference type="Proteomes" id="UP001597469"/>
    </source>
</evidence>